<keyword evidence="2" id="KW-1185">Reference proteome</keyword>
<dbReference type="AlphaFoldDB" id="A0A9P7S6M4"/>
<evidence type="ECO:0000313" key="2">
    <source>
        <dbReference type="Proteomes" id="UP001049176"/>
    </source>
</evidence>
<proteinExistence type="predicted"/>
<accession>A0A9P7S6M4</accession>
<reference evidence="1" key="1">
    <citation type="journal article" date="2021" name="Genome Biol. Evol.">
        <title>The assembled and annotated genome of the fairy-ring fungus Marasmius oreades.</title>
        <authorList>
            <person name="Hiltunen M."/>
            <person name="Ament-Velasquez S.L."/>
            <person name="Johannesson H."/>
        </authorList>
    </citation>
    <scope>NUCLEOTIDE SEQUENCE</scope>
    <source>
        <strain evidence="1">03SP1</strain>
    </source>
</reference>
<dbReference type="KEGG" id="more:E1B28_006522"/>
<dbReference type="Proteomes" id="UP001049176">
    <property type="component" value="Chromosome 3"/>
</dbReference>
<dbReference type="GeneID" id="66075598"/>
<evidence type="ECO:0008006" key="3">
    <source>
        <dbReference type="Google" id="ProtNLM"/>
    </source>
</evidence>
<dbReference type="EMBL" id="CM032183">
    <property type="protein sequence ID" value="KAG7095827.1"/>
    <property type="molecule type" value="Genomic_DNA"/>
</dbReference>
<gene>
    <name evidence="1" type="ORF">E1B28_006522</name>
</gene>
<comment type="caution">
    <text evidence="1">The sequence shown here is derived from an EMBL/GenBank/DDBJ whole genome shotgun (WGS) entry which is preliminary data.</text>
</comment>
<protein>
    <recommendedName>
        <fullName evidence="3">F-box domain-containing protein</fullName>
    </recommendedName>
</protein>
<dbReference type="RefSeq" id="XP_043012297.1">
    <property type="nucleotide sequence ID" value="XM_043151204.1"/>
</dbReference>
<sequence>MMDSESERLGLLDELVGFTDFNASPYSLDPRTLVSPDLIPILRSGHAPSPQETAYINALSVKAETERLEHIRTVERLINRIGFLQNQEEIYASIVLSPIRKLPIEILSIVLTLSLTPNVNYFSIRSGDKSGLKSRAVELGLVCTHWRLVSLRTPQVWANLHVEIYADDPGLNAAIQMHLERSQSVPLYLDIYLRGPLHLQQYFLCSSPLQLLVSYCHQWGEVTLVANAPLFPRSFEWLMGCPEMPLLQQLDLTGCSEAANTLLPGLNVKFFKNAKRLERLCIAACYLDEEFPWTQLRFLDLNTSEGSNTVLRAVRLCGQGLEVAKFALPGSPVGNYTSFHSSALQHPDFQSAPFQLHPQLGHLGVMILARQISPNDNRCGFEGLSDILTGISCPKLNTLRLVSNVSRKVWNDECQPEEGEGEEQRQRRRAFWPQQDLIDFFRRSKCSLTSLQLKGLWISEVELLGLLKLPEVGDNLREMVVHELESNVESKRVLGKRFMEEMMFPRVVNGEMSSPGLLPRLRQLEIKLPSSHSYPIATPLHKMVTSRWHIDVEHRLESVHLILIDPDYVFALHEAWTNLQAEGLAIKIQTTKHVILGYNGEEDLT</sequence>
<organism evidence="1 2">
    <name type="scientific">Marasmius oreades</name>
    <name type="common">fairy-ring Marasmius</name>
    <dbReference type="NCBI Taxonomy" id="181124"/>
    <lineage>
        <taxon>Eukaryota</taxon>
        <taxon>Fungi</taxon>
        <taxon>Dikarya</taxon>
        <taxon>Basidiomycota</taxon>
        <taxon>Agaricomycotina</taxon>
        <taxon>Agaricomycetes</taxon>
        <taxon>Agaricomycetidae</taxon>
        <taxon>Agaricales</taxon>
        <taxon>Marasmiineae</taxon>
        <taxon>Marasmiaceae</taxon>
        <taxon>Marasmius</taxon>
    </lineage>
</organism>
<dbReference type="OrthoDB" id="3266451at2759"/>
<name>A0A9P7S6M4_9AGAR</name>
<evidence type="ECO:0000313" key="1">
    <source>
        <dbReference type="EMBL" id="KAG7095827.1"/>
    </source>
</evidence>
<dbReference type="SUPFAM" id="SSF52047">
    <property type="entry name" value="RNI-like"/>
    <property type="match status" value="1"/>
</dbReference>